<dbReference type="Pfam" id="PF00076">
    <property type="entry name" value="RRM_1"/>
    <property type="match status" value="2"/>
</dbReference>
<keyword evidence="1" id="KW-0694">RNA-binding</keyword>
<dbReference type="PANTHER" id="PTHR15241:SF304">
    <property type="entry name" value="RRM DOMAIN-CONTAINING PROTEIN"/>
    <property type="match status" value="1"/>
</dbReference>
<evidence type="ECO:0000256" key="2">
    <source>
        <dbReference type="SAM" id="MobiDB-lite"/>
    </source>
</evidence>
<feature type="compositionally biased region" description="Acidic residues" evidence="2">
    <location>
        <begin position="421"/>
        <end position="448"/>
    </location>
</feature>
<evidence type="ECO:0000259" key="3">
    <source>
        <dbReference type="PROSITE" id="PS50102"/>
    </source>
</evidence>
<feature type="region of interest" description="Disordered" evidence="2">
    <location>
        <begin position="921"/>
        <end position="947"/>
    </location>
</feature>
<evidence type="ECO:0000256" key="1">
    <source>
        <dbReference type="PROSITE-ProRule" id="PRU00176"/>
    </source>
</evidence>
<feature type="domain" description="RRM" evidence="3">
    <location>
        <begin position="139"/>
        <end position="238"/>
    </location>
</feature>
<dbReference type="CDD" id="cd00590">
    <property type="entry name" value="RRM_SF"/>
    <property type="match status" value="1"/>
</dbReference>
<dbReference type="AlphaFoldDB" id="A0A8H5GR91"/>
<feature type="compositionally biased region" description="Polar residues" evidence="2">
    <location>
        <begin position="449"/>
        <end position="458"/>
    </location>
</feature>
<feature type="domain" description="RRM" evidence="3">
    <location>
        <begin position="37"/>
        <end position="116"/>
    </location>
</feature>
<reference evidence="4 5" key="1">
    <citation type="journal article" date="2020" name="ISME J.">
        <title>Uncovering the hidden diversity of litter-decomposition mechanisms in mushroom-forming fungi.</title>
        <authorList>
            <person name="Floudas D."/>
            <person name="Bentzer J."/>
            <person name="Ahren D."/>
            <person name="Johansson T."/>
            <person name="Persson P."/>
            <person name="Tunlid A."/>
        </authorList>
    </citation>
    <scope>NUCLEOTIDE SEQUENCE [LARGE SCALE GENOMIC DNA]</scope>
    <source>
        <strain evidence="4 5">CBS 291.85</strain>
    </source>
</reference>
<protein>
    <recommendedName>
        <fullName evidence="3">RRM domain-containing protein</fullName>
    </recommendedName>
</protein>
<feature type="region of interest" description="Disordered" evidence="2">
    <location>
        <begin position="421"/>
        <end position="476"/>
    </location>
</feature>
<evidence type="ECO:0000313" key="5">
    <source>
        <dbReference type="Proteomes" id="UP000559256"/>
    </source>
</evidence>
<dbReference type="InterPro" id="IPR012677">
    <property type="entry name" value="Nucleotide-bd_a/b_plait_sf"/>
</dbReference>
<dbReference type="SMART" id="SM00360">
    <property type="entry name" value="RRM"/>
    <property type="match status" value="3"/>
</dbReference>
<dbReference type="InterPro" id="IPR035979">
    <property type="entry name" value="RBD_domain_sf"/>
</dbReference>
<organism evidence="4 5">
    <name type="scientific">Tetrapyrgos nigripes</name>
    <dbReference type="NCBI Taxonomy" id="182062"/>
    <lineage>
        <taxon>Eukaryota</taxon>
        <taxon>Fungi</taxon>
        <taxon>Dikarya</taxon>
        <taxon>Basidiomycota</taxon>
        <taxon>Agaricomycotina</taxon>
        <taxon>Agaricomycetes</taxon>
        <taxon>Agaricomycetidae</taxon>
        <taxon>Agaricales</taxon>
        <taxon>Marasmiineae</taxon>
        <taxon>Marasmiaceae</taxon>
        <taxon>Tetrapyrgos</taxon>
    </lineage>
</organism>
<evidence type="ECO:0000313" key="4">
    <source>
        <dbReference type="EMBL" id="KAF5369445.1"/>
    </source>
</evidence>
<feature type="compositionally biased region" description="Basic and acidic residues" evidence="2">
    <location>
        <begin position="459"/>
        <end position="471"/>
    </location>
</feature>
<sequence length="947" mass="106863">MEARIVRPVIAAAIPTTSVFCRTFLQSHVRQDDKIRRVVYFSNIPYATDPEELKDFAERFGTLEEISIPNDRNGRPAGFANVTFVNPEDAIACLNYGKTDSAMIGGRRSILHLLEQPRDEALPKYGVLNPLGKMSPPSRTLFLSNLPYDITAKDIDDVFQPFGKIERLNLRMFPFNLRQELLKRDVPICAAQHENGRSRGWGHLVFSAMENAQRVIDAHREDPFMFYNRAIIMDFARDGRKPSDQLYFSGFLGGVDQMKNTLESCRPRFVKLLRDSNTGEPTGTGFLSYNSVEEATAALKYINEELEFTVEYAKGSRGRGMEEGMGASKGTYGALPPVWSSVDASRHRRRLKELDLEADLKEGLAKVMQENVDMDAVKAMQQVTAKMLAENPFIPPLGCPVNEIPPELLAHIFYVGTVMEEEGSDEDEEEEGIALDEWEDDDSDEEEMTVSSSTNTKGTGKEKYSDEKAVMDEEDEESERTLPFQVLVSHVCRHWRDVAVNSTSLWTTIEFSAGVHPDRPKVWMERSKGHPLDIVIDCTAAEDEDLEDALFEVNSITYEVSTMAHSSTSEGAEGAKPEVECFTKEEVAEILDLIVPNVDRWRTLEVTANLYETIYTILERLSQCPEAPLLEMLQMYHYEDCEEYDTFSPPHLSKDFVLFNGNAPRLKDVAMWGVHLDWDGSLSYLNGLRDLELAYHAHDVRPSFETFVSMIHSSPELHTLSLCLSGPTGKQEDWGSSQIEIPSLKELVLCHHEPKYIQSLLPYLVVPNVVNLALDFDSEDYTDFAKMLATPLKGRTKSILAGLEMVKIAGLPSNKKAREMMLEQLANIHSINLNCNGDEEEFFDKLMETSTSGSGQMVVYCPRLVNIATNGIDGKQMKKFVEVRKAAGAPIARVSMSEDDVVDEREEAWLRDHLEELEFFEPSDEEEIEVDVSDIDEEDEDMDTDNA</sequence>
<proteinExistence type="predicted"/>
<keyword evidence="5" id="KW-1185">Reference proteome</keyword>
<accession>A0A8H5GR91</accession>
<name>A0A8H5GR91_9AGAR</name>
<dbReference type="Proteomes" id="UP000559256">
    <property type="component" value="Unassembled WGS sequence"/>
</dbReference>
<dbReference type="OrthoDB" id="3341212at2759"/>
<dbReference type="SUPFAM" id="SSF54928">
    <property type="entry name" value="RNA-binding domain, RBD"/>
    <property type="match status" value="2"/>
</dbReference>
<dbReference type="GO" id="GO:0003723">
    <property type="term" value="F:RNA binding"/>
    <property type="evidence" value="ECO:0007669"/>
    <property type="project" value="UniProtKB-UniRule"/>
</dbReference>
<gene>
    <name evidence="4" type="ORF">D9758_002646</name>
</gene>
<dbReference type="InterPro" id="IPR000504">
    <property type="entry name" value="RRM_dom"/>
</dbReference>
<dbReference type="PROSITE" id="PS50102">
    <property type="entry name" value="RRM"/>
    <property type="match status" value="2"/>
</dbReference>
<dbReference type="EMBL" id="JAACJM010000013">
    <property type="protein sequence ID" value="KAF5369445.1"/>
    <property type="molecule type" value="Genomic_DNA"/>
</dbReference>
<dbReference type="Gene3D" id="3.30.70.330">
    <property type="match status" value="3"/>
</dbReference>
<comment type="caution">
    <text evidence="4">The sequence shown here is derived from an EMBL/GenBank/DDBJ whole genome shotgun (WGS) entry which is preliminary data.</text>
</comment>
<dbReference type="PANTHER" id="PTHR15241">
    <property type="entry name" value="TRANSFORMER-2-RELATED"/>
    <property type="match status" value="1"/>
</dbReference>